<proteinExistence type="predicted"/>
<dbReference type="SMART" id="SM00868">
    <property type="entry name" value="zf-AD"/>
    <property type="match status" value="1"/>
</dbReference>
<evidence type="ECO:0000313" key="3">
    <source>
        <dbReference type="EnsemblMetazoa" id="GAUT002424-PA"/>
    </source>
</evidence>
<name>A0A1A9UEQ9_GLOAU</name>
<accession>A0A1A9UEQ9</accession>
<feature type="domain" description="ZAD" evidence="2">
    <location>
        <begin position="9"/>
        <end position="87"/>
    </location>
</feature>
<evidence type="ECO:0000259" key="2">
    <source>
        <dbReference type="PROSITE" id="PS51915"/>
    </source>
</evidence>
<dbReference type="AlphaFoldDB" id="A0A1A9UEQ9"/>
<evidence type="ECO:0000313" key="4">
    <source>
        <dbReference type="Proteomes" id="UP000078200"/>
    </source>
</evidence>
<reference evidence="3" key="1">
    <citation type="submission" date="2020-05" db="UniProtKB">
        <authorList>
            <consortium name="EnsemblMetazoa"/>
        </authorList>
    </citation>
    <scope>IDENTIFICATION</scope>
    <source>
        <strain evidence="3">TTRI</strain>
    </source>
</reference>
<dbReference type="GO" id="GO:0008270">
    <property type="term" value="F:zinc ion binding"/>
    <property type="evidence" value="ECO:0007669"/>
    <property type="project" value="UniProtKB-UniRule"/>
</dbReference>
<feature type="binding site" evidence="1">
    <location>
        <position position="14"/>
    </location>
    <ligand>
        <name>Zn(2+)</name>
        <dbReference type="ChEBI" id="CHEBI:29105"/>
    </ligand>
</feature>
<organism evidence="3 4">
    <name type="scientific">Glossina austeni</name>
    <name type="common">Savannah tsetse fly</name>
    <dbReference type="NCBI Taxonomy" id="7395"/>
    <lineage>
        <taxon>Eukaryota</taxon>
        <taxon>Metazoa</taxon>
        <taxon>Ecdysozoa</taxon>
        <taxon>Arthropoda</taxon>
        <taxon>Hexapoda</taxon>
        <taxon>Insecta</taxon>
        <taxon>Pterygota</taxon>
        <taxon>Neoptera</taxon>
        <taxon>Endopterygota</taxon>
        <taxon>Diptera</taxon>
        <taxon>Brachycera</taxon>
        <taxon>Muscomorpha</taxon>
        <taxon>Hippoboscoidea</taxon>
        <taxon>Glossinidae</taxon>
        <taxon>Glossina</taxon>
    </lineage>
</organism>
<feature type="binding site" evidence="1">
    <location>
        <position position="60"/>
    </location>
    <ligand>
        <name>Zn(2+)</name>
        <dbReference type="ChEBI" id="CHEBI:29105"/>
    </ligand>
</feature>
<keyword evidence="1" id="KW-0479">Metal-binding</keyword>
<dbReference type="STRING" id="7395.A0A1A9UEQ9"/>
<feature type="binding site" evidence="1">
    <location>
        <position position="63"/>
    </location>
    <ligand>
        <name>Zn(2+)</name>
        <dbReference type="ChEBI" id="CHEBI:29105"/>
    </ligand>
</feature>
<dbReference type="VEuPathDB" id="VectorBase:GAUT002424"/>
<dbReference type="Gene3D" id="3.40.1800.20">
    <property type="match status" value="1"/>
</dbReference>
<keyword evidence="4" id="KW-1185">Reference proteome</keyword>
<keyword evidence="1" id="KW-0863">Zinc-finger</keyword>
<dbReference type="EnsemblMetazoa" id="GAUT002424-RA">
    <property type="protein sequence ID" value="GAUT002424-PA"/>
    <property type="gene ID" value="GAUT002424"/>
</dbReference>
<dbReference type="InterPro" id="IPR012934">
    <property type="entry name" value="Znf_AD"/>
</dbReference>
<keyword evidence="1" id="KW-0862">Zinc</keyword>
<dbReference type="GO" id="GO:0005634">
    <property type="term" value="C:nucleus"/>
    <property type="evidence" value="ECO:0007669"/>
    <property type="project" value="InterPro"/>
</dbReference>
<dbReference type="PROSITE" id="PS51915">
    <property type="entry name" value="ZAD"/>
    <property type="match status" value="1"/>
</dbReference>
<feature type="binding site" evidence="1">
    <location>
        <position position="11"/>
    </location>
    <ligand>
        <name>Zn(2+)</name>
        <dbReference type="ChEBI" id="CHEBI:29105"/>
    </ligand>
</feature>
<dbReference type="Proteomes" id="UP000078200">
    <property type="component" value="Unassembled WGS sequence"/>
</dbReference>
<dbReference type="SUPFAM" id="SSF57716">
    <property type="entry name" value="Glucocorticoid receptor-like (DNA-binding domain)"/>
    <property type="match status" value="1"/>
</dbReference>
<protein>
    <recommendedName>
        <fullName evidence="2">ZAD domain-containing protein</fullName>
    </recommendedName>
</protein>
<sequence>MSIIIDLKRVCLICLQTEELLRDIFTPDEKNPEMQISFKIALCSKMKLNPNNKRLPNKICKSCLDDLQIAWRFHQKCETALAIFRTILPDQDDTEILTSDQLTAAKIKVPEGLKIK</sequence>
<evidence type="ECO:0000256" key="1">
    <source>
        <dbReference type="PROSITE-ProRule" id="PRU01263"/>
    </source>
</evidence>
<dbReference type="Pfam" id="PF07776">
    <property type="entry name" value="zf-AD"/>
    <property type="match status" value="1"/>
</dbReference>